<sequence>MNNNVSFNSYIDNCMNYDKQLIIYFDIDGTLINNNGDYKICINKINRLKKRGVLISIATGRSFVEANKIIEDIKPNFPCILSDGKVIFDYEKKYYMDCVFLPLNEYRNFRKAFDEEFYFVEEYENYYNVTSRKVSRMFAISLNKASEKIYINKNISGKPPISVYIASKKLLSYSKAENLIKSMDFKPNKIVIENYGNYWFKAVHKNIKKEHGYEKIIKNINHQKYQIGFFGDGLNDLEMMKRVDIKFIMGNAHNKLKNIRKGIILTESLSTSLNNLLSKYVENESEDTFEDSI</sequence>
<dbReference type="Gene3D" id="3.30.1240.10">
    <property type="match status" value="1"/>
</dbReference>
<dbReference type="InterPro" id="IPR006379">
    <property type="entry name" value="HAD-SF_hydro_IIB"/>
</dbReference>
<dbReference type="SUPFAM" id="SSF56784">
    <property type="entry name" value="HAD-like"/>
    <property type="match status" value="1"/>
</dbReference>
<organism evidence="1 2">
    <name type="scientific">Vallitalea longa</name>
    <dbReference type="NCBI Taxonomy" id="2936439"/>
    <lineage>
        <taxon>Bacteria</taxon>
        <taxon>Bacillati</taxon>
        <taxon>Bacillota</taxon>
        <taxon>Clostridia</taxon>
        <taxon>Lachnospirales</taxon>
        <taxon>Vallitaleaceae</taxon>
        <taxon>Vallitalea</taxon>
    </lineage>
</organism>
<dbReference type="Pfam" id="PF08282">
    <property type="entry name" value="Hydrolase_3"/>
    <property type="match status" value="1"/>
</dbReference>
<dbReference type="GO" id="GO:0016791">
    <property type="term" value="F:phosphatase activity"/>
    <property type="evidence" value="ECO:0007669"/>
    <property type="project" value="TreeGrafter"/>
</dbReference>
<protein>
    <submittedName>
        <fullName evidence="1">Haloacid dehalogenase</fullName>
    </submittedName>
</protein>
<dbReference type="PANTHER" id="PTHR10000">
    <property type="entry name" value="PHOSPHOSERINE PHOSPHATASE"/>
    <property type="match status" value="1"/>
</dbReference>
<dbReference type="GO" id="GO:0000287">
    <property type="term" value="F:magnesium ion binding"/>
    <property type="evidence" value="ECO:0007669"/>
    <property type="project" value="TreeGrafter"/>
</dbReference>
<gene>
    <name evidence="1" type="ORF">SH1V18_28680</name>
</gene>
<dbReference type="InterPro" id="IPR036412">
    <property type="entry name" value="HAD-like_sf"/>
</dbReference>
<dbReference type="GO" id="GO:0005829">
    <property type="term" value="C:cytosol"/>
    <property type="evidence" value="ECO:0007669"/>
    <property type="project" value="TreeGrafter"/>
</dbReference>
<name>A0A9W5YFS2_9FIRM</name>
<comment type="caution">
    <text evidence="1">The sequence shown here is derived from an EMBL/GenBank/DDBJ whole genome shotgun (WGS) entry which is preliminary data.</text>
</comment>
<proteinExistence type="predicted"/>
<dbReference type="NCBIfam" id="TIGR01484">
    <property type="entry name" value="HAD-SF-IIB"/>
    <property type="match status" value="1"/>
</dbReference>
<accession>A0A9W5YFS2</accession>
<dbReference type="PANTHER" id="PTHR10000:SF8">
    <property type="entry name" value="HAD SUPERFAMILY HYDROLASE-LIKE, TYPE 3"/>
    <property type="match status" value="1"/>
</dbReference>
<keyword evidence="2" id="KW-1185">Reference proteome</keyword>
<dbReference type="Proteomes" id="UP001144256">
    <property type="component" value="Unassembled WGS sequence"/>
</dbReference>
<dbReference type="Gene3D" id="3.40.50.1000">
    <property type="entry name" value="HAD superfamily/HAD-like"/>
    <property type="match status" value="1"/>
</dbReference>
<dbReference type="InterPro" id="IPR023214">
    <property type="entry name" value="HAD_sf"/>
</dbReference>
<evidence type="ECO:0000313" key="1">
    <source>
        <dbReference type="EMBL" id="GKX30388.1"/>
    </source>
</evidence>
<evidence type="ECO:0000313" key="2">
    <source>
        <dbReference type="Proteomes" id="UP001144256"/>
    </source>
</evidence>
<dbReference type="RefSeq" id="WP_281816525.1">
    <property type="nucleotide sequence ID" value="NZ_BRLB01000009.1"/>
</dbReference>
<reference evidence="1" key="1">
    <citation type="submission" date="2022-06" db="EMBL/GenBank/DDBJ databases">
        <title>Vallitalea longa sp. nov., an anaerobic bacterium isolated from marine sediment.</title>
        <authorList>
            <person name="Hirano S."/>
            <person name="Terahara T."/>
            <person name="Mori K."/>
            <person name="Hamada M."/>
            <person name="Matsumoto R."/>
            <person name="Kobayashi T."/>
        </authorList>
    </citation>
    <scope>NUCLEOTIDE SEQUENCE</scope>
    <source>
        <strain evidence="1">SH18-1</strain>
    </source>
</reference>
<dbReference type="EMBL" id="BRLB01000009">
    <property type="protein sequence ID" value="GKX30388.1"/>
    <property type="molecule type" value="Genomic_DNA"/>
</dbReference>
<dbReference type="AlphaFoldDB" id="A0A9W5YFS2"/>